<dbReference type="OrthoDB" id="6434680at2759"/>
<protein>
    <submittedName>
        <fullName evidence="1">Integrase catalytic domain-containing protein</fullName>
    </submittedName>
</protein>
<dbReference type="Proteomes" id="UP000887116">
    <property type="component" value="Unassembled WGS sequence"/>
</dbReference>
<name>A0A8X6I8Z4_TRICU</name>
<dbReference type="AlphaFoldDB" id="A0A8X6I8Z4"/>
<dbReference type="EMBL" id="BMAO01025113">
    <property type="protein sequence ID" value="GFR00345.1"/>
    <property type="molecule type" value="Genomic_DNA"/>
</dbReference>
<comment type="caution">
    <text evidence="1">The sequence shown here is derived from an EMBL/GenBank/DDBJ whole genome shotgun (WGS) entry which is preliminary data.</text>
</comment>
<organism evidence="1 2">
    <name type="scientific">Trichonephila clavata</name>
    <name type="common">Joro spider</name>
    <name type="synonym">Nephila clavata</name>
    <dbReference type="NCBI Taxonomy" id="2740835"/>
    <lineage>
        <taxon>Eukaryota</taxon>
        <taxon>Metazoa</taxon>
        <taxon>Ecdysozoa</taxon>
        <taxon>Arthropoda</taxon>
        <taxon>Chelicerata</taxon>
        <taxon>Arachnida</taxon>
        <taxon>Araneae</taxon>
        <taxon>Araneomorphae</taxon>
        <taxon>Entelegynae</taxon>
        <taxon>Araneoidea</taxon>
        <taxon>Nephilidae</taxon>
        <taxon>Trichonephila</taxon>
    </lineage>
</organism>
<evidence type="ECO:0000313" key="1">
    <source>
        <dbReference type="EMBL" id="GFR00345.1"/>
    </source>
</evidence>
<proteinExistence type="predicted"/>
<reference evidence="1" key="1">
    <citation type="submission" date="2020-07" db="EMBL/GenBank/DDBJ databases">
        <title>Multicomponent nature underlies the extraordinary mechanical properties of spider dragline silk.</title>
        <authorList>
            <person name="Kono N."/>
            <person name="Nakamura H."/>
            <person name="Mori M."/>
            <person name="Yoshida Y."/>
            <person name="Ohtoshi R."/>
            <person name="Malay A.D."/>
            <person name="Moran D.A.P."/>
            <person name="Tomita M."/>
            <person name="Numata K."/>
            <person name="Arakawa K."/>
        </authorList>
    </citation>
    <scope>NUCLEOTIDE SEQUENCE</scope>
</reference>
<accession>A0A8X6I8Z4</accession>
<gene>
    <name evidence="1" type="primary">X975_06179</name>
    <name evidence="1" type="ORF">TNCT_187691</name>
</gene>
<evidence type="ECO:0000313" key="2">
    <source>
        <dbReference type="Proteomes" id="UP000887116"/>
    </source>
</evidence>
<keyword evidence="2" id="KW-1185">Reference proteome</keyword>
<sequence length="188" mass="21201">MFKISIHDSNSLSKIEKFSYLKSYLADSAVQAIEDSPTFKIERDALVTDQILVANIPFPELDNVPQAAQLENLVLADSPDSQEPITLLIRADYYYNVVTGKFKHLSKKLLAVEIIFGWCLQGRNSENQISLALSVKVQENLISDRLKKFGDLKVSGLINTKQESGISENQIMKNFESKIKSDEISKQY</sequence>